<evidence type="ECO:0000256" key="4">
    <source>
        <dbReference type="ARBA" id="ARBA00022801"/>
    </source>
</evidence>
<evidence type="ECO:0000256" key="3">
    <source>
        <dbReference type="ARBA" id="ARBA00022729"/>
    </source>
</evidence>
<keyword evidence="3 6" id="KW-0732">Signal</keyword>
<name>A0A5C7GMG6_9FLAO</name>
<sequence>MKKLKNVSLLLLFITFLACNSKEKEVINKKFEPSVESLQNYETPEWFSEAKFGIWVCWNAYAHTAVGDWYARNMYIEGHPHYIHHLKNYGHPSEFGYKDIIQDWKGEEFNAQELVDLFVDVGAKYIVGMANHHDNYDLWDSKHHSWNSVNYGPKRDVIGEFHQAVRKYEDQGIRWGVTSHVERASCWFQTNKGADKSGPYAGIPYDGNQKEYESLYLPPDPDGDVKPTQPSNAPLYWRENWLARCKDLFDNYDPDFFYVDGGVPFPGDDKGQTGLDMISYLYNQSKKRHNGENEAVMCIKDWYKKAPKGEWGYYWDGIATLNLERARLPQIRKQPWQTDTSIGDWTYVKDGDYRSATEIIQELVDIVSKNGNMLLNVSPMGNGKLDQKAYDLLQEIGAWMKINGESIYGTKPWLTSGVEHERFVIKGDNTIYLSCFEKPNNGMVDIPYFVPQEGKSLHIASIKILGLKDKEVKWESTTNGLSIEIPEGIKYKHALVFKIEADGFQNIDEKPIQKLFDRTEILTEWFDVLDKTIANESYTRVSNDNKNRKWAIRADSMLVELKGGKEIELGIKAKDVGVSNAGVVYVGSDDGIYFHAFNPLMWVDFPKGENRLTHMSYDGKEWLKLPGVKGQRCDINQTGTIWITDENGIVNYYDDLLWKSLDKKAEDIGCGGGWVGTVAIVNKGQLERFDGMIWTNLGGDNLRAVDVSLKDEVIVVLSDTGKISLFDKMGMVDLKNTETFQDVSCGQKNGKESILLSE</sequence>
<accession>A0A5C7GMG6</accession>
<evidence type="ECO:0000313" key="8">
    <source>
        <dbReference type="EMBL" id="TXG39478.1"/>
    </source>
</evidence>
<dbReference type="RefSeq" id="WP_147767048.1">
    <property type="nucleotide sequence ID" value="NZ_VRKQ01000008.1"/>
</dbReference>
<dbReference type="InterPro" id="IPR057739">
    <property type="entry name" value="Glyco_hydro_29_N"/>
</dbReference>
<dbReference type="EC" id="3.2.1.51" evidence="2"/>
<dbReference type="PANTHER" id="PTHR10030:SF37">
    <property type="entry name" value="ALPHA-L-FUCOSIDASE-RELATED"/>
    <property type="match status" value="1"/>
</dbReference>
<comment type="similarity">
    <text evidence="1">Belongs to the glycosyl hydrolase 29 family.</text>
</comment>
<dbReference type="InterPro" id="IPR013780">
    <property type="entry name" value="Glyco_hydro_b"/>
</dbReference>
<dbReference type="SUPFAM" id="SSF51445">
    <property type="entry name" value="(Trans)glycosidases"/>
    <property type="match status" value="1"/>
</dbReference>
<dbReference type="EMBL" id="VRKQ01000008">
    <property type="protein sequence ID" value="TXG39478.1"/>
    <property type="molecule type" value="Genomic_DNA"/>
</dbReference>
<dbReference type="PANTHER" id="PTHR10030">
    <property type="entry name" value="ALPHA-L-FUCOSIDASE"/>
    <property type="match status" value="1"/>
</dbReference>
<evidence type="ECO:0000313" key="9">
    <source>
        <dbReference type="Proteomes" id="UP000321080"/>
    </source>
</evidence>
<evidence type="ECO:0000256" key="2">
    <source>
        <dbReference type="ARBA" id="ARBA00012662"/>
    </source>
</evidence>
<evidence type="ECO:0000259" key="7">
    <source>
        <dbReference type="Pfam" id="PF01120"/>
    </source>
</evidence>
<gene>
    <name evidence="8" type="ORF">FUA22_06300</name>
</gene>
<feature type="chain" id="PRO_5022820223" description="alpha-L-fucosidase" evidence="6">
    <location>
        <begin position="22"/>
        <end position="758"/>
    </location>
</feature>
<dbReference type="Proteomes" id="UP000321080">
    <property type="component" value="Unassembled WGS sequence"/>
</dbReference>
<evidence type="ECO:0000256" key="1">
    <source>
        <dbReference type="ARBA" id="ARBA00007951"/>
    </source>
</evidence>
<keyword evidence="9" id="KW-1185">Reference proteome</keyword>
<feature type="domain" description="Glycoside hydrolase family 29 N-terminal" evidence="7">
    <location>
        <begin position="23"/>
        <end position="405"/>
    </location>
</feature>
<dbReference type="SMART" id="SM00812">
    <property type="entry name" value="Alpha_L_fucos"/>
    <property type="match status" value="1"/>
</dbReference>
<dbReference type="PROSITE" id="PS51257">
    <property type="entry name" value="PROKAR_LIPOPROTEIN"/>
    <property type="match status" value="1"/>
</dbReference>
<dbReference type="GO" id="GO:0006004">
    <property type="term" value="P:fucose metabolic process"/>
    <property type="evidence" value="ECO:0007669"/>
    <property type="project" value="TreeGrafter"/>
</dbReference>
<evidence type="ECO:0000256" key="6">
    <source>
        <dbReference type="SAM" id="SignalP"/>
    </source>
</evidence>
<dbReference type="InterPro" id="IPR017853">
    <property type="entry name" value="GH"/>
</dbReference>
<reference evidence="8 9" key="1">
    <citation type="submission" date="2019-08" db="EMBL/GenBank/DDBJ databases">
        <title>Seonamhaeicola sediminis sp. nov., isolated from marine sediment.</title>
        <authorList>
            <person name="Cao W.R."/>
        </authorList>
    </citation>
    <scope>NUCLEOTIDE SEQUENCE [LARGE SCALE GENOMIC DNA]</scope>
    <source>
        <strain evidence="8 9">1505</strain>
    </source>
</reference>
<organism evidence="8 9">
    <name type="scientific">Seonamhaeicola maritimus</name>
    <dbReference type="NCBI Taxonomy" id="2591822"/>
    <lineage>
        <taxon>Bacteria</taxon>
        <taxon>Pseudomonadati</taxon>
        <taxon>Bacteroidota</taxon>
        <taxon>Flavobacteriia</taxon>
        <taxon>Flavobacteriales</taxon>
        <taxon>Flavobacteriaceae</taxon>
    </lineage>
</organism>
<dbReference type="OrthoDB" id="1095333at2"/>
<protein>
    <recommendedName>
        <fullName evidence="2">alpha-L-fucosidase</fullName>
        <ecNumber evidence="2">3.2.1.51</ecNumber>
    </recommendedName>
</protein>
<dbReference type="Pfam" id="PF01120">
    <property type="entry name" value="Alpha_L_fucos"/>
    <property type="match status" value="1"/>
</dbReference>
<dbReference type="InterPro" id="IPR000933">
    <property type="entry name" value="Glyco_hydro_29"/>
</dbReference>
<dbReference type="AlphaFoldDB" id="A0A5C7GMG6"/>
<feature type="signal peptide" evidence="6">
    <location>
        <begin position="1"/>
        <end position="21"/>
    </location>
</feature>
<comment type="caution">
    <text evidence="8">The sequence shown here is derived from an EMBL/GenBank/DDBJ whole genome shotgun (WGS) entry which is preliminary data.</text>
</comment>
<dbReference type="GO" id="GO:0005764">
    <property type="term" value="C:lysosome"/>
    <property type="evidence" value="ECO:0007669"/>
    <property type="project" value="TreeGrafter"/>
</dbReference>
<dbReference type="GO" id="GO:0016139">
    <property type="term" value="P:glycoside catabolic process"/>
    <property type="evidence" value="ECO:0007669"/>
    <property type="project" value="TreeGrafter"/>
</dbReference>
<dbReference type="Gene3D" id="3.20.20.80">
    <property type="entry name" value="Glycosidases"/>
    <property type="match status" value="1"/>
</dbReference>
<keyword evidence="4" id="KW-0378">Hydrolase</keyword>
<proteinExistence type="inferred from homology"/>
<dbReference type="Gene3D" id="2.60.40.1180">
    <property type="entry name" value="Golgi alpha-mannosidase II"/>
    <property type="match status" value="1"/>
</dbReference>
<keyword evidence="5" id="KW-0326">Glycosidase</keyword>
<dbReference type="GO" id="GO:0004560">
    <property type="term" value="F:alpha-L-fucosidase activity"/>
    <property type="evidence" value="ECO:0007669"/>
    <property type="project" value="InterPro"/>
</dbReference>
<evidence type="ECO:0000256" key="5">
    <source>
        <dbReference type="ARBA" id="ARBA00023295"/>
    </source>
</evidence>